<proteinExistence type="predicted"/>
<sequence>MIEVSFLPIFFAGVASIVIGFAWYHPKVFGGAWMRLSNLSPEAVEKGKKRMPLLAFFGLLASMLAAYVMSYFGIAWGVFDVIGAIELGFWCWAGFVVPTMLGIVLWEQKPLTLYLINAGYWLVALIAMAIVLLF</sequence>
<feature type="transmembrane region" description="Helical" evidence="1">
    <location>
        <begin position="6"/>
        <end position="25"/>
    </location>
</feature>
<accession>A0A1F6DZK5</accession>
<dbReference type="InterPro" id="IPR013879">
    <property type="entry name" value="DUF1761"/>
</dbReference>
<evidence type="ECO:0000313" key="2">
    <source>
        <dbReference type="EMBL" id="OGG66816.1"/>
    </source>
</evidence>
<reference evidence="2 3" key="1">
    <citation type="journal article" date="2016" name="Nat. Commun.">
        <title>Thousands of microbial genomes shed light on interconnected biogeochemical processes in an aquifer system.</title>
        <authorList>
            <person name="Anantharaman K."/>
            <person name="Brown C.T."/>
            <person name="Hug L.A."/>
            <person name="Sharon I."/>
            <person name="Castelle C.J."/>
            <person name="Probst A.J."/>
            <person name="Thomas B.C."/>
            <person name="Singh A."/>
            <person name="Wilkins M.J."/>
            <person name="Karaoz U."/>
            <person name="Brodie E.L."/>
            <person name="Williams K.H."/>
            <person name="Hubbard S.S."/>
            <person name="Banfield J.F."/>
        </authorList>
    </citation>
    <scope>NUCLEOTIDE SEQUENCE [LARGE SCALE GENOMIC DNA]</scope>
</reference>
<comment type="caution">
    <text evidence="2">The sequence shown here is derived from an EMBL/GenBank/DDBJ whole genome shotgun (WGS) entry which is preliminary data.</text>
</comment>
<evidence type="ECO:0008006" key="4">
    <source>
        <dbReference type="Google" id="ProtNLM"/>
    </source>
</evidence>
<feature type="transmembrane region" description="Helical" evidence="1">
    <location>
        <begin position="87"/>
        <end position="106"/>
    </location>
</feature>
<dbReference type="Pfam" id="PF08570">
    <property type="entry name" value="DUF1761"/>
    <property type="match status" value="1"/>
</dbReference>
<dbReference type="Proteomes" id="UP000178572">
    <property type="component" value="Unassembled WGS sequence"/>
</dbReference>
<feature type="transmembrane region" description="Helical" evidence="1">
    <location>
        <begin position="113"/>
        <end position="133"/>
    </location>
</feature>
<dbReference type="STRING" id="1798500.A3C21_03985"/>
<evidence type="ECO:0000313" key="3">
    <source>
        <dbReference type="Proteomes" id="UP000178572"/>
    </source>
</evidence>
<keyword evidence="1" id="KW-0812">Transmembrane</keyword>
<dbReference type="EMBL" id="MFLN01000037">
    <property type="protein sequence ID" value="OGG66816.1"/>
    <property type="molecule type" value="Genomic_DNA"/>
</dbReference>
<keyword evidence="1" id="KW-1133">Transmembrane helix</keyword>
<name>A0A1F6DZK5_9BACT</name>
<keyword evidence="1" id="KW-0472">Membrane</keyword>
<organism evidence="2 3">
    <name type="scientific">Candidatus Kaiserbacteria bacterium RIFCSPHIGHO2_02_FULL_59_21</name>
    <dbReference type="NCBI Taxonomy" id="1798500"/>
    <lineage>
        <taxon>Bacteria</taxon>
        <taxon>Candidatus Kaiseribacteriota</taxon>
    </lineage>
</organism>
<feature type="transmembrane region" description="Helical" evidence="1">
    <location>
        <begin position="53"/>
        <end position="75"/>
    </location>
</feature>
<evidence type="ECO:0000256" key="1">
    <source>
        <dbReference type="SAM" id="Phobius"/>
    </source>
</evidence>
<protein>
    <recommendedName>
        <fullName evidence="4">DUF1761 domain-containing protein</fullName>
    </recommendedName>
</protein>
<dbReference type="AlphaFoldDB" id="A0A1F6DZK5"/>
<gene>
    <name evidence="2" type="ORF">A3C21_03985</name>
</gene>